<feature type="domain" description="PpiC" evidence="15">
    <location>
        <begin position="267"/>
        <end position="352"/>
    </location>
</feature>
<evidence type="ECO:0000313" key="17">
    <source>
        <dbReference type="Proteomes" id="UP001597294"/>
    </source>
</evidence>
<dbReference type="InterPro" id="IPR046357">
    <property type="entry name" value="PPIase_dom_sf"/>
</dbReference>
<keyword evidence="14" id="KW-0697">Rotamase</keyword>
<gene>
    <name evidence="16" type="ORF">ACFSKO_17040</name>
</gene>
<evidence type="ECO:0000256" key="11">
    <source>
        <dbReference type="ARBA" id="ARBA00038408"/>
    </source>
</evidence>
<evidence type="ECO:0000256" key="7">
    <source>
        <dbReference type="ARBA" id="ARBA00023136"/>
    </source>
</evidence>
<evidence type="ECO:0000256" key="2">
    <source>
        <dbReference type="ARBA" id="ARBA00018370"/>
    </source>
</evidence>
<keyword evidence="8" id="KW-0143">Chaperone</keyword>
<comment type="subcellular location">
    <subcellularLocation>
        <location evidence="1">Cell inner membrane</location>
        <topology evidence="1">Single-pass type II membrane protein</topology>
        <orientation evidence="1">Periplasmic side</orientation>
    </subcellularLocation>
</comment>
<keyword evidence="17" id="KW-1185">Reference proteome</keyword>
<dbReference type="Pfam" id="PF13145">
    <property type="entry name" value="Rotamase_2"/>
    <property type="match status" value="1"/>
</dbReference>
<reference evidence="17" key="1">
    <citation type="journal article" date="2019" name="Int. J. Syst. Evol. Microbiol.">
        <title>The Global Catalogue of Microorganisms (GCM) 10K type strain sequencing project: providing services to taxonomists for standard genome sequencing and annotation.</title>
        <authorList>
            <consortium name="The Broad Institute Genomics Platform"/>
            <consortium name="The Broad Institute Genome Sequencing Center for Infectious Disease"/>
            <person name="Wu L."/>
            <person name="Ma J."/>
        </authorList>
    </citation>
    <scope>NUCLEOTIDE SEQUENCE [LARGE SCALE GENOMIC DNA]</scope>
    <source>
        <strain evidence="17">CGMCC 4.7192</strain>
    </source>
</reference>
<evidence type="ECO:0000256" key="6">
    <source>
        <dbReference type="ARBA" id="ARBA00022989"/>
    </source>
</evidence>
<dbReference type="InterPro" id="IPR027304">
    <property type="entry name" value="Trigger_fact/SurA_dom_sf"/>
</dbReference>
<evidence type="ECO:0000256" key="5">
    <source>
        <dbReference type="ARBA" id="ARBA00022692"/>
    </source>
</evidence>
<evidence type="ECO:0000256" key="10">
    <source>
        <dbReference type="ARBA" id="ARBA00031484"/>
    </source>
</evidence>
<dbReference type="SUPFAM" id="SSF109998">
    <property type="entry name" value="Triger factor/SurA peptide-binding domain-like"/>
    <property type="match status" value="1"/>
</dbReference>
<evidence type="ECO:0000313" key="16">
    <source>
        <dbReference type="EMBL" id="MFD2207333.1"/>
    </source>
</evidence>
<comment type="caution">
    <text evidence="16">The sequence shown here is derived from an EMBL/GenBank/DDBJ whole genome shotgun (WGS) entry which is preliminary data.</text>
</comment>
<dbReference type="PANTHER" id="PTHR47529:SF1">
    <property type="entry name" value="PERIPLASMIC CHAPERONE PPID"/>
    <property type="match status" value="1"/>
</dbReference>
<dbReference type="Proteomes" id="UP001597294">
    <property type="component" value="Unassembled WGS sequence"/>
</dbReference>
<keyword evidence="4" id="KW-0997">Cell inner membrane</keyword>
<dbReference type="Pfam" id="PF13624">
    <property type="entry name" value="SurA_N_3"/>
    <property type="match status" value="1"/>
</dbReference>
<dbReference type="InterPro" id="IPR052029">
    <property type="entry name" value="PpiD_chaperone"/>
</dbReference>
<dbReference type="PROSITE" id="PS50198">
    <property type="entry name" value="PPIC_PPIASE_2"/>
    <property type="match status" value="1"/>
</dbReference>
<dbReference type="RefSeq" id="WP_380253847.1">
    <property type="nucleotide sequence ID" value="NZ_JBHUII010000011.1"/>
</dbReference>
<evidence type="ECO:0000256" key="9">
    <source>
        <dbReference type="ARBA" id="ARBA00030642"/>
    </source>
</evidence>
<comment type="similarity">
    <text evidence="11">Belongs to the PpiD chaperone family.</text>
</comment>
<evidence type="ECO:0000256" key="1">
    <source>
        <dbReference type="ARBA" id="ARBA00004382"/>
    </source>
</evidence>
<proteinExistence type="inferred from homology"/>
<dbReference type="PANTHER" id="PTHR47529">
    <property type="entry name" value="PEPTIDYL-PROLYL CIS-TRANS ISOMERASE D"/>
    <property type="match status" value="1"/>
</dbReference>
<evidence type="ECO:0000256" key="3">
    <source>
        <dbReference type="ARBA" id="ARBA00022475"/>
    </source>
</evidence>
<evidence type="ECO:0000256" key="12">
    <source>
        <dbReference type="ARBA" id="ARBA00040743"/>
    </source>
</evidence>
<evidence type="ECO:0000256" key="8">
    <source>
        <dbReference type="ARBA" id="ARBA00023186"/>
    </source>
</evidence>
<dbReference type="InterPro" id="IPR000297">
    <property type="entry name" value="PPIase_PpiC"/>
</dbReference>
<evidence type="ECO:0000256" key="4">
    <source>
        <dbReference type="ARBA" id="ARBA00022519"/>
    </source>
</evidence>
<keyword evidence="5" id="KW-0812">Transmembrane</keyword>
<evidence type="ECO:0000256" key="14">
    <source>
        <dbReference type="PROSITE-ProRule" id="PRU00278"/>
    </source>
</evidence>
<evidence type="ECO:0000259" key="15">
    <source>
        <dbReference type="PROSITE" id="PS50198"/>
    </source>
</evidence>
<keyword evidence="3" id="KW-1003">Cell membrane</keyword>
<name>A0ABW5BR67_9PROT</name>
<dbReference type="Gene3D" id="3.10.50.40">
    <property type="match status" value="1"/>
</dbReference>
<keyword evidence="14" id="KW-0413">Isomerase</keyword>
<protein>
    <recommendedName>
        <fullName evidence="2">Parvulin-like PPIase</fullName>
    </recommendedName>
    <alternativeName>
        <fullName evidence="9">Peptidyl-prolyl cis-trans isomerase plp</fullName>
    </alternativeName>
    <alternativeName>
        <fullName evidence="12">Periplasmic chaperone PpiD</fullName>
    </alternativeName>
    <alternativeName>
        <fullName evidence="13">Periplasmic folding chaperone</fullName>
    </alternativeName>
    <alternativeName>
        <fullName evidence="10">Rotamase plp</fullName>
    </alternativeName>
</protein>
<keyword evidence="7" id="KW-0472">Membrane</keyword>
<evidence type="ECO:0000256" key="13">
    <source>
        <dbReference type="ARBA" id="ARBA00042775"/>
    </source>
</evidence>
<dbReference type="SUPFAM" id="SSF54534">
    <property type="entry name" value="FKBP-like"/>
    <property type="match status" value="1"/>
</dbReference>
<dbReference type="Gene3D" id="1.10.4030.10">
    <property type="entry name" value="Porin chaperone SurA, peptide-binding domain"/>
    <property type="match status" value="1"/>
</dbReference>
<organism evidence="16 17">
    <name type="scientific">Kiloniella antarctica</name>
    <dbReference type="NCBI Taxonomy" id="1550907"/>
    <lineage>
        <taxon>Bacteria</taxon>
        <taxon>Pseudomonadati</taxon>
        <taxon>Pseudomonadota</taxon>
        <taxon>Alphaproteobacteria</taxon>
        <taxon>Rhodospirillales</taxon>
        <taxon>Kiloniellaceae</taxon>
        <taxon>Kiloniella</taxon>
    </lineage>
</organism>
<sequence length="633" mass="69624">MAHKKPGLFKRIVVIALFSLLILSFAAWGIQDIFLNLGSNQVVAKVGDIEVTQTEFSNGLTRETNSIAQQLGRAIDFQEAQQLGLTNRVVSQLVSQALFTLQSEEMGLTVSEAQLKQEILKIDAFKNELGDFDPNRFQNTLYQAGISEVAFLHDLAKDIERQQINNAITNAIPVPTKLAEQLYTYTSEKRLVDYIEIPYSRFDNLAQPTDSEVASYYEAEKQNYLAPEFKSVSYLHLDPKEVAKTVTPTEEQIEEEFLAQKDSLSLPDRRKLAQMLLSDEAQAKEAHEKLLGGAEFNLVAKELTGSDSIDLGTMEQSDLLPELGPEVFSLSSTGVTTPVQSPLGWHIILVEEISPAREAIFEEVREQVTKDAALRLATDELISLANQLDDEIASGTSLEETSNKLGQTLLSYTEIDAEGHDRDGLPLIGLSENSTFQEVLSQTGTDADSLLTELGDGGYFILKVNSVTPAAPRELQEIKSELTLAWLENRKNEEVKKVAEKLADEVRNGTALQAVSDEAAELIKFGVEINRFSSNVGEALAPALVRDIYKAQKGDVLSGQSADGYLIATVSGIVQADISEQAEAIDDVKNSVEGSYKNDVYSQYLSALRQDVGVEINQSSIEQVINPYGTSPY</sequence>
<dbReference type="EMBL" id="JBHUII010000011">
    <property type="protein sequence ID" value="MFD2207333.1"/>
    <property type="molecule type" value="Genomic_DNA"/>
</dbReference>
<keyword evidence="6" id="KW-1133">Transmembrane helix</keyword>
<accession>A0ABW5BR67</accession>